<feature type="transmembrane region" description="Helical" evidence="1">
    <location>
        <begin position="17"/>
        <end position="34"/>
    </location>
</feature>
<keyword evidence="1" id="KW-1133">Transmembrane helix</keyword>
<dbReference type="Proteomes" id="UP000192042">
    <property type="component" value="Chromosome I"/>
</dbReference>
<protein>
    <recommendedName>
        <fullName evidence="4">Abortive infection protein</fullName>
    </recommendedName>
</protein>
<reference evidence="2 3" key="1">
    <citation type="submission" date="2017-03" db="EMBL/GenBank/DDBJ databases">
        <authorList>
            <person name="Afonso C.L."/>
            <person name="Miller P.J."/>
            <person name="Scott M.A."/>
            <person name="Spackman E."/>
            <person name="Goraichik I."/>
            <person name="Dimitrov K.M."/>
            <person name="Suarez D.L."/>
            <person name="Swayne D.E."/>
        </authorList>
    </citation>
    <scope>NUCLEOTIDE SEQUENCE [LARGE SCALE GENOMIC DNA]</scope>
    <source>
        <strain evidence="2">Genome sequencing of Nitrospira japonica strain NJ11</strain>
    </source>
</reference>
<organism evidence="2 3">
    <name type="scientific">Nitrospira japonica</name>
    <dbReference type="NCBI Taxonomy" id="1325564"/>
    <lineage>
        <taxon>Bacteria</taxon>
        <taxon>Pseudomonadati</taxon>
        <taxon>Nitrospirota</taxon>
        <taxon>Nitrospiria</taxon>
        <taxon>Nitrospirales</taxon>
        <taxon>Nitrospiraceae</taxon>
        <taxon>Nitrospira</taxon>
    </lineage>
</organism>
<sequence>MAPQPDRSLQDRGAERGAVLALLPMAATAAFYGLPTRLQDQPAVQFIPQLLGYLACMLWAARNPGLIARFGLEPAKIGAGLVRGVPVGCVLGFFNSFVILWCVPRLGYDLTFLTHTPHARLPVYLMLPWFICLIALFVEFNFRGFLLGRLQALGTAALGAGRPRLRSNLAIGLSALAFSFDPFMTQTFRELHWIAVWDGAIWGALHVAMRNLYVPITAHAVEVLVMYSVIRLALLE</sequence>
<dbReference type="RefSeq" id="WP_080884966.1">
    <property type="nucleotide sequence ID" value="NZ_LT828648.1"/>
</dbReference>
<feature type="transmembrane region" description="Helical" evidence="1">
    <location>
        <begin position="121"/>
        <end position="142"/>
    </location>
</feature>
<dbReference type="OrthoDB" id="9787923at2"/>
<feature type="transmembrane region" description="Helical" evidence="1">
    <location>
        <begin position="212"/>
        <end position="234"/>
    </location>
</feature>
<dbReference type="KEGG" id="nja:NSJP_0075"/>
<feature type="transmembrane region" description="Helical" evidence="1">
    <location>
        <begin position="46"/>
        <end position="68"/>
    </location>
</feature>
<evidence type="ECO:0000313" key="3">
    <source>
        <dbReference type="Proteomes" id="UP000192042"/>
    </source>
</evidence>
<gene>
    <name evidence="2" type="ORF">NSJP_0075</name>
</gene>
<evidence type="ECO:0008006" key="4">
    <source>
        <dbReference type="Google" id="ProtNLM"/>
    </source>
</evidence>
<dbReference type="EMBL" id="LT828648">
    <property type="protein sequence ID" value="SLM46247.1"/>
    <property type="molecule type" value="Genomic_DNA"/>
</dbReference>
<accession>A0A1W1HZV1</accession>
<proteinExistence type="predicted"/>
<feature type="transmembrane region" description="Helical" evidence="1">
    <location>
        <begin position="80"/>
        <end position="101"/>
    </location>
</feature>
<name>A0A1W1HZV1_9BACT</name>
<dbReference type="AlphaFoldDB" id="A0A1W1HZV1"/>
<keyword evidence="1" id="KW-0472">Membrane</keyword>
<dbReference type="STRING" id="1325564.NSJP_0075"/>
<evidence type="ECO:0000313" key="2">
    <source>
        <dbReference type="EMBL" id="SLM46247.1"/>
    </source>
</evidence>
<keyword evidence="3" id="KW-1185">Reference proteome</keyword>
<keyword evidence="1" id="KW-0812">Transmembrane</keyword>
<evidence type="ECO:0000256" key="1">
    <source>
        <dbReference type="SAM" id="Phobius"/>
    </source>
</evidence>